<organism evidence="1">
    <name type="scientific">Bacillus phage SDFMU_Pbc</name>
    <dbReference type="NCBI Taxonomy" id="3076135"/>
    <lineage>
        <taxon>Viruses</taxon>
        <taxon>Duplodnaviria</taxon>
        <taxon>Heunggongvirae</taxon>
        <taxon>Uroviricota</taxon>
        <taxon>Caudoviricetes</taxon>
        <taxon>Herelleviridae</taxon>
        <taxon>Bastillevirinae</taxon>
        <taxon>Agatevirus</taxon>
        <taxon>Agatevirus agate</taxon>
    </lineage>
</organism>
<proteinExistence type="predicted"/>
<protein>
    <submittedName>
        <fullName evidence="1">Uncharacterized protein</fullName>
    </submittedName>
</protein>
<sequence>MGAFIAQQPNGLYCRFSTTVDCPTHHNMTREDYLNNVTGTVESRFEGEDILQNYLKPFSEVLDLFLPRNMTQQEFDKIVEEMSTPVKELEKVKEEQEFKEWLKEKKRVIFQTEAFRALGREDDYVYQALAFLGEASHNMAIASTVLRNESSVPKDLKKKIKNYQQAFWELEDQLREYSKDNQ</sequence>
<evidence type="ECO:0000313" key="1">
    <source>
        <dbReference type="EMBL" id="WNO29858.1"/>
    </source>
</evidence>
<name>A0AA96KR85_9CAUD</name>
<reference evidence="1" key="1">
    <citation type="submission" date="2023-04" db="EMBL/GenBank/DDBJ databases">
        <authorList>
            <person name="Zhang X."/>
        </authorList>
    </citation>
    <scope>NUCLEOTIDE SEQUENCE</scope>
</reference>
<accession>A0AA96KR85</accession>
<dbReference type="EMBL" id="OQ884030">
    <property type="protein sequence ID" value="WNO29858.1"/>
    <property type="molecule type" value="Genomic_DNA"/>
</dbReference>